<dbReference type="EMBL" id="CP080507">
    <property type="protein sequence ID" value="QYM78493.1"/>
    <property type="molecule type" value="Genomic_DNA"/>
</dbReference>
<reference evidence="2" key="1">
    <citation type="submission" date="2021-08" db="EMBL/GenBank/DDBJ databases">
        <title>Genome of a novel bacterium of the phylum Verrucomicrobia, Oleiharenicola sp. KSB-15.</title>
        <authorList>
            <person name="Chung J.-H."/>
            <person name="Ahn J.-H."/>
            <person name="Yoon Y."/>
            <person name="Kim D.-Y."/>
            <person name="An S.-H."/>
            <person name="Park I."/>
            <person name="Yeon J."/>
        </authorList>
    </citation>
    <scope>NUCLEOTIDE SEQUENCE</scope>
    <source>
        <strain evidence="2">KSB-15</strain>
    </source>
</reference>
<dbReference type="Gene3D" id="3.10.310.50">
    <property type="match status" value="1"/>
</dbReference>
<dbReference type="PANTHER" id="PTHR30373:SF8">
    <property type="entry name" value="BLL7265 PROTEIN"/>
    <property type="match status" value="1"/>
</dbReference>
<sequence>MTTPASFSVDHPRIVAAIRAAEKRTSGEVRVLVARRPTADAVADAQRHFERLAMTQTRERNGVLFFVAPRSRAFAVIGDTNIHARCGDSFWSDVAAAMTDHFRRGDFTGGLEHGIARAGALLAHEFPRQSDDQNELPDEIEED</sequence>
<accession>A0A8F9TUF8</accession>
<name>A0A8F9TUF8_9BACT</name>
<evidence type="ECO:0000259" key="1">
    <source>
        <dbReference type="Pfam" id="PF04536"/>
    </source>
</evidence>
<dbReference type="PANTHER" id="PTHR30373">
    <property type="entry name" value="UPF0603 PROTEIN YGCG"/>
    <property type="match status" value="1"/>
</dbReference>
<keyword evidence="3" id="KW-1185">Reference proteome</keyword>
<protein>
    <submittedName>
        <fullName evidence="2">TPM domain-containing protein</fullName>
    </submittedName>
</protein>
<gene>
    <name evidence="2" type="ORF">K0B96_14490</name>
</gene>
<evidence type="ECO:0000313" key="3">
    <source>
        <dbReference type="Proteomes" id="UP000825051"/>
    </source>
</evidence>
<dbReference type="Pfam" id="PF04536">
    <property type="entry name" value="TPM_phosphatase"/>
    <property type="match status" value="1"/>
</dbReference>
<dbReference type="AlphaFoldDB" id="A0A8F9TUF8"/>
<organism evidence="2 3">
    <name type="scientific">Horticoccus luteus</name>
    <dbReference type="NCBI Taxonomy" id="2862869"/>
    <lineage>
        <taxon>Bacteria</taxon>
        <taxon>Pseudomonadati</taxon>
        <taxon>Verrucomicrobiota</taxon>
        <taxon>Opitutia</taxon>
        <taxon>Opitutales</taxon>
        <taxon>Opitutaceae</taxon>
        <taxon>Horticoccus</taxon>
    </lineage>
</organism>
<feature type="domain" description="TPM" evidence="1">
    <location>
        <begin position="13"/>
        <end position="120"/>
    </location>
</feature>
<dbReference type="KEGG" id="ole:K0B96_14490"/>
<dbReference type="RefSeq" id="WP_220161597.1">
    <property type="nucleotide sequence ID" value="NZ_CP080507.1"/>
</dbReference>
<proteinExistence type="predicted"/>
<evidence type="ECO:0000313" key="2">
    <source>
        <dbReference type="EMBL" id="QYM78493.1"/>
    </source>
</evidence>
<dbReference type="Proteomes" id="UP000825051">
    <property type="component" value="Chromosome"/>
</dbReference>
<dbReference type="InterPro" id="IPR007621">
    <property type="entry name" value="TPM_dom"/>
</dbReference>